<dbReference type="PANTHER" id="PTHR40076">
    <property type="entry name" value="MEMBRANE PROTEIN-RELATED"/>
    <property type="match status" value="1"/>
</dbReference>
<dbReference type="Pfam" id="PF01145">
    <property type="entry name" value="Band_7"/>
    <property type="match status" value="1"/>
</dbReference>
<dbReference type="SMART" id="SM00244">
    <property type="entry name" value="PHB"/>
    <property type="match status" value="1"/>
</dbReference>
<keyword evidence="1" id="KW-0472">Membrane</keyword>
<dbReference type="PANTHER" id="PTHR40076:SF1">
    <property type="entry name" value="MEMBRANE PROTEIN"/>
    <property type="match status" value="1"/>
</dbReference>
<reference evidence="3 4" key="1">
    <citation type="submission" date="2009-12" db="EMBL/GenBank/DDBJ databases">
        <title>Genome Sequence of Lactobacillus gasseri 224-1.</title>
        <authorList>
            <person name="Durkin A.S."/>
            <person name="Madupu R."/>
            <person name="Torralba M."/>
            <person name="Methe B."/>
            <person name="Sutton G."/>
            <person name="Strausberg R.L."/>
            <person name="Nelson K.E."/>
        </authorList>
    </citation>
    <scope>NUCLEOTIDE SEQUENCE [LARGE SCALE GENOMIC DNA]</scope>
    <source>
        <strain evidence="3 4">224-1</strain>
    </source>
</reference>
<keyword evidence="1" id="KW-1133">Transmembrane helix</keyword>
<feature type="transmembrane region" description="Helical" evidence="1">
    <location>
        <begin position="532"/>
        <end position="553"/>
    </location>
</feature>
<protein>
    <submittedName>
        <fullName evidence="3">SPFH/Band 7/PHB domain protein</fullName>
    </submittedName>
</protein>
<feature type="transmembrane region" description="Helical" evidence="1">
    <location>
        <begin position="376"/>
        <end position="397"/>
    </location>
</feature>
<dbReference type="Proteomes" id="UP000003684">
    <property type="component" value="Unassembled WGS sequence"/>
</dbReference>
<feature type="transmembrane region" description="Helical" evidence="1">
    <location>
        <begin position="334"/>
        <end position="355"/>
    </location>
</feature>
<sequence>MLMRILLIVLVILVLVLLALSFHIVPQNYEGLVETLGKYSRTVKAGFVMIFPGVQRIRKVSLALQPLEISKYRIITKDNAEITTSLTLNYLVTDSYKYFYNNTDSVESMVQLIRGHIGRMELNEALGSTSQINAQLAEAIGDLTDIYGIRVVRVNVDELLPSPEIQKAMDKQLTADREKTAAIARAEGEARNIELTTKAKNDALVATAKANAEAIKTQADADAYRIKKLQESLDSAGEGYFRNQSLDSFNQLAQGPNNLIVVDKDEISNLGKIPAAKKSGTKAKKKIKKTKTSNFFELEAFYLIKMYLTWKGKQNENQPQRIKKIACKQLKGNWLWVIGLLIIPGIINLFLEYITNYVWTGSLNTNNLSLISWWQGLGWSIFTIITALIATMIAWGVQYATLAFRDTGKKPNVFKAMFSSFTNGYFFKTFLTSLLTTLFTFLWGLLLIVPGIIKSFSYAMTPYIMKDMIDSKHEMTATEAISESRKIMKGNKTTLFIIWLTFNIWYFIIGLAGIAIAFLYLKPFNKPLADLIFQALIAYLIAIILIAIINFLLSLYLQPYYRQTVANFYRNLVGDKYLRKDNN</sequence>
<accession>D1YIU4</accession>
<dbReference type="InterPro" id="IPR001972">
    <property type="entry name" value="Stomatin_HflK_fam"/>
</dbReference>
<evidence type="ECO:0000256" key="1">
    <source>
        <dbReference type="SAM" id="Phobius"/>
    </source>
</evidence>
<dbReference type="AlphaFoldDB" id="D1YIU4"/>
<name>D1YIU4_LACGS</name>
<dbReference type="EMBL" id="ADFT01000013">
    <property type="protein sequence ID" value="EFB62692.1"/>
    <property type="molecule type" value="Genomic_DNA"/>
</dbReference>
<dbReference type="SUPFAM" id="SSF81665">
    <property type="entry name" value="Calcium ATPase, transmembrane domain M"/>
    <property type="match status" value="1"/>
</dbReference>
<organism evidence="3 4">
    <name type="scientific">Lactobacillus gasseri 224-1</name>
    <dbReference type="NCBI Taxonomy" id="679196"/>
    <lineage>
        <taxon>Bacteria</taxon>
        <taxon>Bacillati</taxon>
        <taxon>Bacillota</taxon>
        <taxon>Bacilli</taxon>
        <taxon>Lactobacillales</taxon>
        <taxon>Lactobacillaceae</taxon>
        <taxon>Lactobacillus</taxon>
    </lineage>
</organism>
<feature type="transmembrane region" description="Helical" evidence="1">
    <location>
        <begin position="430"/>
        <end position="453"/>
    </location>
</feature>
<dbReference type="InterPro" id="IPR010380">
    <property type="entry name" value="DUF975"/>
</dbReference>
<dbReference type="Pfam" id="PF06161">
    <property type="entry name" value="DUF975"/>
    <property type="match status" value="1"/>
</dbReference>
<evidence type="ECO:0000313" key="4">
    <source>
        <dbReference type="Proteomes" id="UP000003684"/>
    </source>
</evidence>
<dbReference type="SUPFAM" id="SSF117892">
    <property type="entry name" value="Band 7/SPFH domain"/>
    <property type="match status" value="1"/>
</dbReference>
<gene>
    <name evidence="3" type="ORF">HMPREF9209_0867</name>
</gene>
<dbReference type="GO" id="GO:0016020">
    <property type="term" value="C:membrane"/>
    <property type="evidence" value="ECO:0007669"/>
    <property type="project" value="InterPro"/>
</dbReference>
<dbReference type="PRINTS" id="PR00721">
    <property type="entry name" value="STOMATIN"/>
</dbReference>
<feature type="domain" description="Band 7" evidence="2">
    <location>
        <begin position="20"/>
        <end position="173"/>
    </location>
</feature>
<dbReference type="InterPro" id="IPR023298">
    <property type="entry name" value="ATPase_P-typ_TM_dom_sf"/>
</dbReference>
<keyword evidence="1" id="KW-0812">Transmembrane</keyword>
<dbReference type="InterPro" id="IPR036013">
    <property type="entry name" value="Band_7/SPFH_dom_sf"/>
</dbReference>
<dbReference type="CDD" id="cd08829">
    <property type="entry name" value="SPFH_paraslipin"/>
    <property type="match status" value="1"/>
</dbReference>
<comment type="caution">
    <text evidence="3">The sequence shown here is derived from an EMBL/GenBank/DDBJ whole genome shotgun (WGS) entry which is preliminary data.</text>
</comment>
<evidence type="ECO:0000313" key="3">
    <source>
        <dbReference type="EMBL" id="EFB62692.1"/>
    </source>
</evidence>
<evidence type="ECO:0000259" key="2">
    <source>
        <dbReference type="SMART" id="SM00244"/>
    </source>
</evidence>
<dbReference type="InterPro" id="IPR001107">
    <property type="entry name" value="Band_7"/>
</dbReference>
<dbReference type="Gene3D" id="3.30.479.30">
    <property type="entry name" value="Band 7 domain"/>
    <property type="match status" value="1"/>
</dbReference>
<proteinExistence type="predicted"/>
<feature type="transmembrane region" description="Helical" evidence="1">
    <location>
        <begin position="495"/>
        <end position="520"/>
    </location>
</feature>